<accession>A0A8X6Q638</accession>
<evidence type="ECO:0000313" key="2">
    <source>
        <dbReference type="Proteomes" id="UP000887013"/>
    </source>
</evidence>
<keyword evidence="2" id="KW-1185">Reference proteome</keyword>
<dbReference type="Proteomes" id="UP000887013">
    <property type="component" value="Unassembled WGS sequence"/>
</dbReference>
<proteinExistence type="predicted"/>
<name>A0A8X6Q638_NEPPI</name>
<comment type="caution">
    <text evidence="1">The sequence shown here is derived from an EMBL/GenBank/DDBJ whole genome shotgun (WGS) entry which is preliminary data.</text>
</comment>
<protein>
    <submittedName>
        <fullName evidence="1">Uncharacterized protein</fullName>
    </submittedName>
</protein>
<dbReference type="AlphaFoldDB" id="A0A8X6Q638"/>
<organism evidence="1 2">
    <name type="scientific">Nephila pilipes</name>
    <name type="common">Giant wood spider</name>
    <name type="synonym">Nephila maculata</name>
    <dbReference type="NCBI Taxonomy" id="299642"/>
    <lineage>
        <taxon>Eukaryota</taxon>
        <taxon>Metazoa</taxon>
        <taxon>Ecdysozoa</taxon>
        <taxon>Arthropoda</taxon>
        <taxon>Chelicerata</taxon>
        <taxon>Arachnida</taxon>
        <taxon>Araneae</taxon>
        <taxon>Araneomorphae</taxon>
        <taxon>Entelegynae</taxon>
        <taxon>Araneoidea</taxon>
        <taxon>Nephilidae</taxon>
        <taxon>Nephila</taxon>
    </lineage>
</organism>
<dbReference type="EMBL" id="BMAW01123261">
    <property type="protein sequence ID" value="GFU02498.1"/>
    <property type="molecule type" value="Genomic_DNA"/>
</dbReference>
<sequence length="100" mass="11459">MNNGLMLLNQDKLKEALVVYREEHEDLNHIHDSDIDEIQKVETMIEDLKIHMTMANFEIRSSAADLNDDITTKRSLLTAFENINGKGRCITLQKMVMGTP</sequence>
<evidence type="ECO:0000313" key="1">
    <source>
        <dbReference type="EMBL" id="GFU02498.1"/>
    </source>
</evidence>
<reference evidence="1" key="1">
    <citation type="submission" date="2020-08" db="EMBL/GenBank/DDBJ databases">
        <title>Multicomponent nature underlies the extraordinary mechanical properties of spider dragline silk.</title>
        <authorList>
            <person name="Kono N."/>
            <person name="Nakamura H."/>
            <person name="Mori M."/>
            <person name="Yoshida Y."/>
            <person name="Ohtoshi R."/>
            <person name="Malay A.D."/>
            <person name="Moran D.A.P."/>
            <person name="Tomita M."/>
            <person name="Numata K."/>
            <person name="Arakawa K."/>
        </authorList>
    </citation>
    <scope>NUCLEOTIDE SEQUENCE</scope>
</reference>
<gene>
    <name evidence="1" type="ORF">NPIL_702031</name>
</gene>